<feature type="transmembrane region" description="Helical" evidence="2">
    <location>
        <begin position="12"/>
        <end position="30"/>
    </location>
</feature>
<dbReference type="InterPro" id="IPR006626">
    <property type="entry name" value="PbH1"/>
</dbReference>
<dbReference type="Gene3D" id="2.60.120.200">
    <property type="match status" value="1"/>
</dbReference>
<comment type="caution">
    <text evidence="6">The sequence shown here is derived from an EMBL/GenBank/DDBJ whole genome shotgun (WGS) entry which is preliminary data.</text>
</comment>
<evidence type="ECO:0000259" key="3">
    <source>
        <dbReference type="Pfam" id="PF02018"/>
    </source>
</evidence>
<dbReference type="InterPro" id="IPR011050">
    <property type="entry name" value="Pectin_lyase_fold/virulence"/>
</dbReference>
<keyword evidence="2" id="KW-1133">Transmembrane helix</keyword>
<dbReference type="SUPFAM" id="SSF49899">
    <property type="entry name" value="Concanavalin A-like lectins/glucanases"/>
    <property type="match status" value="1"/>
</dbReference>
<dbReference type="Proteomes" id="UP000323664">
    <property type="component" value="Unassembled WGS sequence"/>
</dbReference>
<dbReference type="AlphaFoldDB" id="A0A5M9WZ31"/>
<feature type="domain" description="Beta-xylosidase C-terminal Concanavalin A-like" evidence="5">
    <location>
        <begin position="678"/>
        <end position="857"/>
    </location>
</feature>
<dbReference type="Pfam" id="PF02018">
    <property type="entry name" value="CBM_4_9"/>
    <property type="match status" value="1"/>
</dbReference>
<reference evidence="6 7" key="1">
    <citation type="journal article" date="2019" name="J. Ind. Microbiol. Biotechnol.">
        <title>Paenibacillus amylolyticus 27C64 has a diverse set of carbohydrate-active enzymes and complete pectin deconstruction system.</title>
        <authorList>
            <person name="Keggi C."/>
            <person name="Doran-Peterson J."/>
        </authorList>
    </citation>
    <scope>NUCLEOTIDE SEQUENCE [LARGE SCALE GENOMIC DNA]</scope>
    <source>
        <strain evidence="6 7">27C64</strain>
    </source>
</reference>
<dbReference type="Pfam" id="PF17851">
    <property type="entry name" value="GH43_C2"/>
    <property type="match status" value="1"/>
</dbReference>
<dbReference type="Gene3D" id="2.60.120.260">
    <property type="entry name" value="Galactose-binding domain-like"/>
    <property type="match status" value="1"/>
</dbReference>
<organism evidence="6 7">
    <name type="scientific">Paenibacillus amylolyticus</name>
    <dbReference type="NCBI Taxonomy" id="1451"/>
    <lineage>
        <taxon>Bacteria</taxon>
        <taxon>Bacillati</taxon>
        <taxon>Bacillota</taxon>
        <taxon>Bacilli</taxon>
        <taxon>Bacillales</taxon>
        <taxon>Paenibacillaceae</taxon>
        <taxon>Paenibacillus</taxon>
    </lineage>
</organism>
<dbReference type="InterPro" id="IPR039448">
    <property type="entry name" value="Beta_helix"/>
</dbReference>
<evidence type="ECO:0000256" key="1">
    <source>
        <dbReference type="ARBA" id="ARBA00022801"/>
    </source>
</evidence>
<dbReference type="InterPro" id="IPR003305">
    <property type="entry name" value="CenC_carb-bd"/>
</dbReference>
<sequence length="860" mass="93491">MQLRNVRVKHWFSWVVVFMITVSSVMPLPGETVYAENNVYYVDSVTGSDANNGKSPQSAWKTLDKVNATEFQPGDTLMFKAGGVWTGTLHPKGSGTEGNPIKIDRYGEGSKPLISGAGAPATVYFYNQEQWEVRNLEITNDAPTKGVRRGIHIDGSSGTWTNPKVYKHFVFENLDIHHVKGDVSNDYAHNGGIIVWGTTWDYHVSDVVVNNCKIYSLDSVGIYLNGAQTKYSSNLKVTNNLIYDVAADGAFILNTTDGLIENNVVHDTHVRAGGYHVPLWVFSAKNNVIQLNEVYNTAPGGDAMAYDADYDSDETIIQYNYSHNNAGGAFLVVNNGTNAANKNTNTTIRYNISQNDSGAVFNFSGSPDTTAIYNNTVYLPAHSNTKIIDTLDWGGYAKNTFFYNNLIYNLGSGGYNFASSTNNVFENNLFFGSHPTNEPADPYKITADPQLASPGSAGIGRDTLAGYQLLNTSPAIGAGKMIANNGGRDYFGNPVSTTTAPNIGAYQGPGLDPNNLPPLPEAPSGENLLANPGFETGDFSDWPIHYNGASIENTNAHSGTYAAKLTGSTAGAEQTVDGLYPNTMYKLIGWAKSVDRGRAVLGVKNYGGSAKDAHINSTEYKRVEQIFTTGSTNTSATIYLYKAGGNGHVYFDDLELIQYSASPGQGEPPVSYPAGTDDDFDSATLDEQWRWVRENPAKWSLEANPGYMQMTSEQGDISGATGDAKNILLTGAPAGDWTIETRLEGKPTSRWSQGGLVVYVNDQTYIRMTRLYGEGNQFQLDTKINGVRNHTEILDTLSSEIAYLRIVKEGNTYTGYYSADGTNYTQVGDIQTAQLEDPKIGLIACAGTGLMANFDYFYIK</sequence>
<evidence type="ECO:0000256" key="2">
    <source>
        <dbReference type="SAM" id="Phobius"/>
    </source>
</evidence>
<name>A0A5M9WZ31_PAEAM</name>
<dbReference type="InterPro" id="IPR008979">
    <property type="entry name" value="Galactose-bd-like_sf"/>
</dbReference>
<dbReference type="SUPFAM" id="SSF51126">
    <property type="entry name" value="Pectin lyase-like"/>
    <property type="match status" value="1"/>
</dbReference>
<evidence type="ECO:0000313" key="6">
    <source>
        <dbReference type="EMBL" id="KAA8786947.1"/>
    </source>
</evidence>
<dbReference type="RefSeq" id="WP_123066621.1">
    <property type="nucleotide sequence ID" value="NZ_RIAS01000017.1"/>
</dbReference>
<dbReference type="SMART" id="SM00710">
    <property type="entry name" value="PbH1"/>
    <property type="match status" value="7"/>
</dbReference>
<dbReference type="InterPro" id="IPR012334">
    <property type="entry name" value="Pectin_lyas_fold"/>
</dbReference>
<keyword evidence="1" id="KW-0378">Hydrolase</keyword>
<dbReference type="InterPro" id="IPR041542">
    <property type="entry name" value="GH43_C2"/>
</dbReference>
<dbReference type="SUPFAM" id="SSF49785">
    <property type="entry name" value="Galactose-binding domain-like"/>
    <property type="match status" value="1"/>
</dbReference>
<protein>
    <submittedName>
        <fullName evidence="6">DUF1349 domain-containing protein</fullName>
    </submittedName>
</protein>
<proteinExistence type="predicted"/>
<dbReference type="OrthoDB" id="3333873at2"/>
<dbReference type="EMBL" id="RIAS01000017">
    <property type="protein sequence ID" value="KAA8786947.1"/>
    <property type="molecule type" value="Genomic_DNA"/>
</dbReference>
<dbReference type="Gene3D" id="2.160.20.10">
    <property type="entry name" value="Single-stranded right-handed beta-helix, Pectin lyase-like"/>
    <property type="match status" value="1"/>
</dbReference>
<gene>
    <name evidence="6" type="ORF">EC604_24250</name>
</gene>
<evidence type="ECO:0000259" key="4">
    <source>
        <dbReference type="Pfam" id="PF13229"/>
    </source>
</evidence>
<accession>A0A5M9WZ31</accession>
<dbReference type="InterPro" id="IPR013320">
    <property type="entry name" value="ConA-like_dom_sf"/>
</dbReference>
<feature type="domain" description="CBM-cenC" evidence="3">
    <location>
        <begin position="527"/>
        <end position="641"/>
    </location>
</feature>
<dbReference type="Pfam" id="PF13229">
    <property type="entry name" value="Beta_helix"/>
    <property type="match status" value="1"/>
</dbReference>
<evidence type="ECO:0000313" key="7">
    <source>
        <dbReference type="Proteomes" id="UP000323664"/>
    </source>
</evidence>
<keyword evidence="2" id="KW-0472">Membrane</keyword>
<evidence type="ECO:0000259" key="5">
    <source>
        <dbReference type="Pfam" id="PF17851"/>
    </source>
</evidence>
<feature type="domain" description="Right handed beta helix" evidence="4">
    <location>
        <begin position="123"/>
        <end position="269"/>
    </location>
</feature>
<dbReference type="GO" id="GO:0016798">
    <property type="term" value="F:hydrolase activity, acting on glycosyl bonds"/>
    <property type="evidence" value="ECO:0007669"/>
    <property type="project" value="InterPro"/>
</dbReference>
<keyword evidence="2" id="KW-0812">Transmembrane</keyword>